<reference evidence="2" key="1">
    <citation type="submission" date="2023-07" db="EMBL/GenBank/DDBJ databases">
        <title>Two novel species in the genus Flavivirga.</title>
        <authorList>
            <person name="Kwon K."/>
        </authorList>
    </citation>
    <scope>NUCLEOTIDE SEQUENCE</scope>
    <source>
        <strain evidence="2">KCTC 52353</strain>
    </source>
</reference>
<evidence type="ECO:0000313" key="3">
    <source>
        <dbReference type="Proteomes" id="UP001176883"/>
    </source>
</evidence>
<comment type="caution">
    <text evidence="2">The sequence shown here is derived from an EMBL/GenBank/DDBJ whole genome shotgun (WGS) entry which is preliminary data.</text>
</comment>
<name>A0ABT8W6Y8_9FLAO</name>
<protein>
    <submittedName>
        <fullName evidence="2">Uncharacterized protein</fullName>
    </submittedName>
</protein>
<feature type="compositionally biased region" description="Basic residues" evidence="1">
    <location>
        <begin position="735"/>
        <end position="748"/>
    </location>
</feature>
<feature type="region of interest" description="Disordered" evidence="1">
    <location>
        <begin position="726"/>
        <end position="748"/>
    </location>
</feature>
<evidence type="ECO:0000256" key="1">
    <source>
        <dbReference type="SAM" id="MobiDB-lite"/>
    </source>
</evidence>
<sequence length="748" mass="87408">MAFKLIKKDINPPYFEAYKGYTPNTGEKLVFEDEKTGELYAEKPGFSLKSRKWKYLVVDSSIPVGKRGYFRKLESLDDAMEITLKINYNFRLLTDIDIHFLREIMSSGSLHTFFESRLNRWIDEFLSKNPDFISDFFQAKKRLLQSLRDTARTKGILLEIALLDDNEDRNNDEISGVIDIKTSDYYGRVSLNYTLDCEIKEDNIPRGKLSLVRKDILKREVRKEIRESIESIGNLKLHTLYFDINKSIRSKIENKLEKYLSKKGLRLTFIHLKIDLPNVPLFRERFDYTVEGKTKNTYPISINHSIILTLEDLGKYYSSGITEVVPWVKKEMTRITQDYIFEHNFTELVIDFQDQWIRDEMRKILENKGYRIKQLITIPDLEKVVPDTIEIEIGDDLEFETKRNDVKVKIGVQVNGKVNEIERMKDILHPKKAVKDIVELIKKSVVNEIRLIIHAMEPQHFYMHFDHPSTDTNEAAVSEQITKRIIKLLEVKYGIAINTFICKSLETNLEKKFREIHMRTKTVEIESKSGEINETVRFDVVSVFKDGWHIFKAKCDTLGKQDSTAMLDDIAKRIKDNVESALDEFRFDFVAVKNVEFKTRFFEFLRASAQSISEDFGLGITFSKSIGRGMTSVEKDMREELKAERKHKRKKNKKIRGAELKKLDAINTNNIEMIKLLGETELKDFRTDYKSPEELEEKRKVLLNESLREKLDSKYKDLEAGEITKDNLLHSSSGVKKKLKKGTNKNKK</sequence>
<organism evidence="2 3">
    <name type="scientific">Flavivirga aquimarina</name>
    <dbReference type="NCBI Taxonomy" id="2027862"/>
    <lineage>
        <taxon>Bacteria</taxon>
        <taxon>Pseudomonadati</taxon>
        <taxon>Bacteroidota</taxon>
        <taxon>Flavobacteriia</taxon>
        <taxon>Flavobacteriales</taxon>
        <taxon>Flavobacteriaceae</taxon>
        <taxon>Flavivirga</taxon>
    </lineage>
</organism>
<dbReference type="Proteomes" id="UP001176883">
    <property type="component" value="Unassembled WGS sequence"/>
</dbReference>
<keyword evidence="3" id="KW-1185">Reference proteome</keyword>
<proteinExistence type="predicted"/>
<dbReference type="RefSeq" id="WP_303276558.1">
    <property type="nucleotide sequence ID" value="NZ_JAUOEK010000055.1"/>
</dbReference>
<dbReference type="EMBL" id="JAUOEK010000055">
    <property type="protein sequence ID" value="MDO5968876.1"/>
    <property type="molecule type" value="Genomic_DNA"/>
</dbReference>
<gene>
    <name evidence="2" type="ORF">Q4Q35_03570</name>
</gene>
<accession>A0ABT8W6Y8</accession>
<evidence type="ECO:0000313" key="2">
    <source>
        <dbReference type="EMBL" id="MDO5968876.1"/>
    </source>
</evidence>